<evidence type="ECO:0000313" key="2">
    <source>
        <dbReference type="Proteomes" id="UP001060085"/>
    </source>
</evidence>
<name>A0ACC0AD60_CATRO</name>
<gene>
    <name evidence="1" type="ORF">M9H77_27314</name>
</gene>
<dbReference type="Proteomes" id="UP001060085">
    <property type="component" value="Linkage Group LG06"/>
</dbReference>
<evidence type="ECO:0000313" key="1">
    <source>
        <dbReference type="EMBL" id="KAI5658521.1"/>
    </source>
</evidence>
<accession>A0ACC0AD60</accession>
<dbReference type="EMBL" id="CM044706">
    <property type="protein sequence ID" value="KAI5658521.1"/>
    <property type="molecule type" value="Genomic_DNA"/>
</dbReference>
<reference evidence="2" key="1">
    <citation type="journal article" date="2023" name="Nat. Plants">
        <title>Single-cell RNA sequencing provides a high-resolution roadmap for understanding the multicellular compartmentation of specialized metabolism.</title>
        <authorList>
            <person name="Sun S."/>
            <person name="Shen X."/>
            <person name="Li Y."/>
            <person name="Li Y."/>
            <person name="Wang S."/>
            <person name="Li R."/>
            <person name="Zhang H."/>
            <person name="Shen G."/>
            <person name="Guo B."/>
            <person name="Wei J."/>
            <person name="Xu J."/>
            <person name="St-Pierre B."/>
            <person name="Chen S."/>
            <person name="Sun C."/>
        </authorList>
    </citation>
    <scope>NUCLEOTIDE SEQUENCE [LARGE SCALE GENOMIC DNA]</scope>
</reference>
<proteinExistence type="predicted"/>
<keyword evidence="2" id="KW-1185">Reference proteome</keyword>
<protein>
    <submittedName>
        <fullName evidence="1">Uncharacterized protein</fullName>
    </submittedName>
</protein>
<organism evidence="1 2">
    <name type="scientific">Catharanthus roseus</name>
    <name type="common">Madagascar periwinkle</name>
    <name type="synonym">Vinca rosea</name>
    <dbReference type="NCBI Taxonomy" id="4058"/>
    <lineage>
        <taxon>Eukaryota</taxon>
        <taxon>Viridiplantae</taxon>
        <taxon>Streptophyta</taxon>
        <taxon>Embryophyta</taxon>
        <taxon>Tracheophyta</taxon>
        <taxon>Spermatophyta</taxon>
        <taxon>Magnoliopsida</taxon>
        <taxon>eudicotyledons</taxon>
        <taxon>Gunneridae</taxon>
        <taxon>Pentapetalae</taxon>
        <taxon>asterids</taxon>
        <taxon>lamiids</taxon>
        <taxon>Gentianales</taxon>
        <taxon>Apocynaceae</taxon>
        <taxon>Rauvolfioideae</taxon>
        <taxon>Vinceae</taxon>
        <taxon>Catharanthinae</taxon>
        <taxon>Catharanthus</taxon>
    </lineage>
</organism>
<comment type="caution">
    <text evidence="1">The sequence shown here is derived from an EMBL/GenBank/DDBJ whole genome shotgun (WGS) entry which is preliminary data.</text>
</comment>
<sequence length="104" mass="11006">MARGTVRTLAGVVGETRRSICTIRVVHSTASAKGTVGRYAIRRVLGKLMFEAAGGSNKGHIYGFGSQSTTITGERQGGSSNSSPIMSESSIAANKSFIEREKRL</sequence>